<dbReference type="GeneID" id="106748687"/>
<organism evidence="6 7">
    <name type="scientific">Dinoponera quadriceps</name>
    <name type="common">South American ant</name>
    <dbReference type="NCBI Taxonomy" id="609295"/>
    <lineage>
        <taxon>Eukaryota</taxon>
        <taxon>Metazoa</taxon>
        <taxon>Ecdysozoa</taxon>
        <taxon>Arthropoda</taxon>
        <taxon>Hexapoda</taxon>
        <taxon>Insecta</taxon>
        <taxon>Pterygota</taxon>
        <taxon>Neoptera</taxon>
        <taxon>Endopterygota</taxon>
        <taxon>Hymenoptera</taxon>
        <taxon>Apocrita</taxon>
        <taxon>Aculeata</taxon>
        <taxon>Formicoidea</taxon>
        <taxon>Formicidae</taxon>
        <taxon>Ponerinae</taxon>
        <taxon>Ponerini</taxon>
        <taxon>Dinoponera</taxon>
    </lineage>
</organism>
<dbReference type="Gene3D" id="1.20.1050.130">
    <property type="match status" value="1"/>
</dbReference>
<dbReference type="Proteomes" id="UP000515204">
    <property type="component" value="Unplaced"/>
</dbReference>
<evidence type="ECO:0000256" key="1">
    <source>
        <dbReference type="ARBA" id="ARBA00004496"/>
    </source>
</evidence>
<protein>
    <submittedName>
        <fullName evidence="7">Probable aminoacyl tRNA synthase complex-interacting multifunctional protein 2 isoform X1</fullName>
    </submittedName>
</protein>
<evidence type="ECO:0000313" key="6">
    <source>
        <dbReference type="Proteomes" id="UP000515204"/>
    </source>
</evidence>
<proteinExistence type="predicted"/>
<feature type="region of interest" description="Disordered" evidence="4">
    <location>
        <begin position="27"/>
        <end position="58"/>
    </location>
</feature>
<accession>A0A6P3XXY5</accession>
<keyword evidence="3" id="KW-0648">Protein biosynthesis</keyword>
<dbReference type="PANTHER" id="PTHR13438:SF2">
    <property type="entry name" value="AMINOACYL TRNA SYNTHASE COMPLEX-INTERACTING MULTIFUNCTIONAL PROTEIN 2"/>
    <property type="match status" value="1"/>
</dbReference>
<gene>
    <name evidence="7" type="primary">LOC106748687</name>
</gene>
<dbReference type="RefSeq" id="XP_014482957.1">
    <property type="nucleotide sequence ID" value="XM_014627471.1"/>
</dbReference>
<dbReference type="KEGG" id="dqu:106748687"/>
<dbReference type="PANTHER" id="PTHR13438">
    <property type="entry name" value="AMINOACYL TRNA SYNTHASE COMPLEX-INTERACTING MULTIFUNCTIONAL PROTEIN"/>
    <property type="match status" value="1"/>
</dbReference>
<dbReference type="GO" id="GO:0006412">
    <property type="term" value="P:translation"/>
    <property type="evidence" value="ECO:0007669"/>
    <property type="project" value="UniProtKB-KW"/>
</dbReference>
<dbReference type="CTD" id="7965"/>
<dbReference type="InterPro" id="IPR041503">
    <property type="entry name" value="AIMP2_thioredoxin"/>
</dbReference>
<comment type="subcellular location">
    <subcellularLocation>
        <location evidence="1">Cytoplasm</location>
    </subcellularLocation>
</comment>
<evidence type="ECO:0000256" key="4">
    <source>
        <dbReference type="SAM" id="MobiDB-lite"/>
    </source>
</evidence>
<dbReference type="AlphaFoldDB" id="A0A6P3XXY5"/>
<dbReference type="GO" id="GO:0005737">
    <property type="term" value="C:cytoplasm"/>
    <property type="evidence" value="ECO:0007669"/>
    <property type="project" value="UniProtKB-SubCell"/>
</dbReference>
<evidence type="ECO:0000313" key="7">
    <source>
        <dbReference type="RefSeq" id="XP_014482957.1"/>
    </source>
</evidence>
<keyword evidence="6" id="KW-1185">Reference proteome</keyword>
<dbReference type="OrthoDB" id="424586at2759"/>
<evidence type="ECO:0000256" key="2">
    <source>
        <dbReference type="ARBA" id="ARBA00022490"/>
    </source>
</evidence>
<name>A0A6P3XXY5_DINQU</name>
<feature type="domain" description="AIMP2 thioredoxin-like" evidence="5">
    <location>
        <begin position="139"/>
        <end position="212"/>
    </location>
</feature>
<sequence>MMYVLRPIVTSTEAHPRVKNMYEMRNIQGVERHRRDEKEETTESQTTMTPPPCDGTKMPDVTEQVIRLLQRTSPDYNTLATRQEEILRQLAELKAQISTLCKFLKRPGQEAMSSKILNAISGMRAARNCRSQVPVQVSLVLNVNPWKPPFSIYALQKLWKDTNITVKSYTHSTIIGRVPIDFPNSTHPDVNNVVNLTVIFKAVNDLEMVTSLLRYPVIGEVNFLRYLSRLLEAHNYERNDLAYVSATDNILDCCCRVRHQTSRDRIDEALLLLYQQLEQTRWRSGRNGEPDIADIAAWSTIKQFSSNRRLPRFIQEWYDICDETFMNNASAH</sequence>
<evidence type="ECO:0000256" key="3">
    <source>
        <dbReference type="ARBA" id="ARBA00022917"/>
    </source>
</evidence>
<dbReference type="Pfam" id="PF18569">
    <property type="entry name" value="Thioredoxin_16"/>
    <property type="match status" value="1"/>
</dbReference>
<dbReference type="InterPro" id="IPR042360">
    <property type="entry name" value="AIMP2"/>
</dbReference>
<dbReference type="GO" id="GO:0017101">
    <property type="term" value="C:aminoacyl-tRNA synthetase multienzyme complex"/>
    <property type="evidence" value="ECO:0007669"/>
    <property type="project" value="InterPro"/>
</dbReference>
<keyword evidence="2" id="KW-0963">Cytoplasm</keyword>
<evidence type="ECO:0000259" key="5">
    <source>
        <dbReference type="Pfam" id="PF18569"/>
    </source>
</evidence>
<reference evidence="7" key="1">
    <citation type="submission" date="2025-08" db="UniProtKB">
        <authorList>
            <consortium name="RefSeq"/>
        </authorList>
    </citation>
    <scope>IDENTIFICATION</scope>
</reference>